<dbReference type="EMBL" id="RBSD01000072">
    <property type="protein sequence ID" value="RMR88877.1"/>
    <property type="molecule type" value="Genomic_DNA"/>
</dbReference>
<dbReference type="AlphaFoldDB" id="A0A3M4YLG2"/>
<name>A0A3M4YLG2_9PSED</name>
<gene>
    <name evidence="1" type="ORF">ALP78_101371</name>
</gene>
<proteinExistence type="predicted"/>
<evidence type="ECO:0000313" key="1">
    <source>
        <dbReference type="EMBL" id="RMR88877.1"/>
    </source>
</evidence>
<reference evidence="1 2" key="1">
    <citation type="submission" date="2018-08" db="EMBL/GenBank/DDBJ databases">
        <title>Recombination of ecologically and evolutionarily significant loci maintains genetic cohesion in the Pseudomonas syringae species complex.</title>
        <authorList>
            <person name="Dillon M."/>
            <person name="Thakur S."/>
            <person name="Almeida R.N.D."/>
            <person name="Weir B.S."/>
            <person name="Guttman D.S."/>
        </authorList>
    </citation>
    <scope>NUCLEOTIDE SEQUENCE [LARGE SCALE GENOMIC DNA]</scope>
    <source>
        <strain evidence="1 2">ICMP 4996</strain>
    </source>
</reference>
<protein>
    <submittedName>
        <fullName evidence="1">Uncharacterized protein</fullName>
    </submittedName>
</protein>
<accession>A0A3M4YLG2</accession>
<evidence type="ECO:0000313" key="2">
    <source>
        <dbReference type="Proteomes" id="UP000268004"/>
    </source>
</evidence>
<comment type="caution">
    <text evidence="1">The sequence shown here is derived from an EMBL/GenBank/DDBJ whole genome shotgun (WGS) entry which is preliminary data.</text>
</comment>
<organism evidence="1 2">
    <name type="scientific">Pseudomonas coronafaciens pv. striafaciens</name>
    <dbReference type="NCBI Taxonomy" id="235276"/>
    <lineage>
        <taxon>Bacteria</taxon>
        <taxon>Pseudomonadati</taxon>
        <taxon>Pseudomonadota</taxon>
        <taxon>Gammaproteobacteria</taxon>
        <taxon>Pseudomonadales</taxon>
        <taxon>Pseudomonadaceae</taxon>
        <taxon>Pseudomonas</taxon>
        <taxon>Pseudomonas coronafaciens</taxon>
    </lineage>
</organism>
<dbReference type="Proteomes" id="UP000268004">
    <property type="component" value="Unassembled WGS sequence"/>
</dbReference>
<sequence>MRWRRGGCMSRGRVVHYDPDVDESDRVFCGTEGEFWPEHLTAYTEMVTCKRCRKILVRIEARRAAKAEASKAGAWDSLDQRVKQLGYTDPWDALADLCRRKGVPVFAEF</sequence>